<dbReference type="SMART" id="SM00507">
    <property type="entry name" value="HNHc"/>
    <property type="match status" value="1"/>
</dbReference>
<keyword evidence="1" id="KW-0540">Nuclease</keyword>
<dbReference type="AlphaFoldDB" id="A0A087DI43"/>
<dbReference type="STRING" id="158787.BSCA_1011"/>
<reference evidence="6 7" key="1">
    <citation type="submission" date="2014-03" db="EMBL/GenBank/DDBJ databases">
        <title>Genomics of Bifidobacteria.</title>
        <authorList>
            <person name="Ventura M."/>
            <person name="Milani C."/>
            <person name="Lugli G.A."/>
        </authorList>
    </citation>
    <scope>NUCLEOTIDE SEQUENCE [LARGE SCALE GENOMIC DNA]</scope>
    <source>
        <strain evidence="6 7">LMG 21589</strain>
    </source>
</reference>
<gene>
    <name evidence="6" type="ORF">BSCA_1011</name>
</gene>
<dbReference type="InterPro" id="IPR003615">
    <property type="entry name" value="HNH_nuc"/>
</dbReference>
<dbReference type="GeneID" id="85165997"/>
<proteinExistence type="inferred from homology"/>
<comment type="similarity">
    <text evidence="3">Belongs to the HNH nuclease family.</text>
</comment>
<keyword evidence="6" id="KW-0255">Endonuclease</keyword>
<evidence type="ECO:0000256" key="3">
    <source>
        <dbReference type="ARBA" id="ARBA00038412"/>
    </source>
</evidence>
<accession>A0A087DI43</accession>
<dbReference type="GO" id="GO:0016787">
    <property type="term" value="F:hydrolase activity"/>
    <property type="evidence" value="ECO:0007669"/>
    <property type="project" value="UniProtKB-KW"/>
</dbReference>
<dbReference type="EMBL" id="JGZO01000004">
    <property type="protein sequence ID" value="KFI95193.1"/>
    <property type="molecule type" value="Genomic_DNA"/>
</dbReference>
<dbReference type="eggNOG" id="COG1403">
    <property type="taxonomic scope" value="Bacteria"/>
</dbReference>
<dbReference type="RefSeq" id="WP_051923152.1">
    <property type="nucleotide sequence ID" value="NZ_CAUPKV010000009.1"/>
</dbReference>
<dbReference type="InterPro" id="IPR002711">
    <property type="entry name" value="HNH"/>
</dbReference>
<name>A0A087DI43_9BIFI</name>
<dbReference type="GO" id="GO:0008270">
    <property type="term" value="F:zinc ion binding"/>
    <property type="evidence" value="ECO:0007669"/>
    <property type="project" value="InterPro"/>
</dbReference>
<dbReference type="Proteomes" id="UP000029033">
    <property type="component" value="Unassembled WGS sequence"/>
</dbReference>
<protein>
    <recommendedName>
        <fullName evidence="4">Putative HNH nuclease YajD</fullName>
    </recommendedName>
</protein>
<organism evidence="6 7">
    <name type="scientific">Bifidobacterium scardovii</name>
    <dbReference type="NCBI Taxonomy" id="158787"/>
    <lineage>
        <taxon>Bacteria</taxon>
        <taxon>Bacillati</taxon>
        <taxon>Actinomycetota</taxon>
        <taxon>Actinomycetes</taxon>
        <taxon>Bifidobacteriales</taxon>
        <taxon>Bifidobacteriaceae</taxon>
        <taxon>Bifidobacterium</taxon>
    </lineage>
</organism>
<dbReference type="GO" id="GO:0003676">
    <property type="term" value="F:nucleic acid binding"/>
    <property type="evidence" value="ECO:0007669"/>
    <property type="project" value="InterPro"/>
</dbReference>
<comment type="caution">
    <text evidence="6">The sequence shown here is derived from an EMBL/GenBank/DDBJ whole genome shotgun (WGS) entry which is preliminary data.</text>
</comment>
<evidence type="ECO:0000256" key="2">
    <source>
        <dbReference type="ARBA" id="ARBA00022801"/>
    </source>
</evidence>
<keyword evidence="2" id="KW-0378">Hydrolase</keyword>
<dbReference type="GO" id="GO:0005829">
    <property type="term" value="C:cytosol"/>
    <property type="evidence" value="ECO:0007669"/>
    <property type="project" value="TreeGrafter"/>
</dbReference>
<feature type="domain" description="HNH nuclease" evidence="5">
    <location>
        <begin position="51"/>
        <end position="102"/>
    </location>
</feature>
<evidence type="ECO:0000256" key="1">
    <source>
        <dbReference type="ARBA" id="ARBA00022722"/>
    </source>
</evidence>
<dbReference type="GO" id="GO:0004519">
    <property type="term" value="F:endonuclease activity"/>
    <property type="evidence" value="ECO:0007669"/>
    <property type="project" value="UniProtKB-KW"/>
</dbReference>
<evidence type="ECO:0000259" key="5">
    <source>
        <dbReference type="SMART" id="SM00507"/>
    </source>
</evidence>
<keyword evidence="7" id="KW-1185">Reference proteome</keyword>
<evidence type="ECO:0000313" key="6">
    <source>
        <dbReference type="EMBL" id="KFI95193.1"/>
    </source>
</evidence>
<dbReference type="PANTHER" id="PTHR41286:SF1">
    <property type="entry name" value="HNH NUCLEASE YAJD-RELATED"/>
    <property type="match status" value="1"/>
</dbReference>
<sequence>MPGKPRARCSHPGCTLKAVRDGLCDRHQRQPWQHPSAHTRMRAEYSAEWRRVRCFVLERDHHACRRCGRTGCHIVDHIIPIGAGGAFLDPNNCQTLCEQCNDWKNADDRRRYPKIFH</sequence>
<dbReference type="PANTHER" id="PTHR41286">
    <property type="entry name" value="HNH NUCLEASE YAJD-RELATED"/>
    <property type="match status" value="1"/>
</dbReference>
<dbReference type="CDD" id="cd00085">
    <property type="entry name" value="HNHc"/>
    <property type="match status" value="1"/>
</dbReference>
<evidence type="ECO:0000313" key="7">
    <source>
        <dbReference type="Proteomes" id="UP000029033"/>
    </source>
</evidence>
<evidence type="ECO:0000256" key="4">
    <source>
        <dbReference type="ARBA" id="ARBA00040194"/>
    </source>
</evidence>
<dbReference type="Pfam" id="PF01844">
    <property type="entry name" value="HNH"/>
    <property type="match status" value="1"/>
</dbReference>
<dbReference type="Gene3D" id="1.10.30.50">
    <property type="match status" value="1"/>
</dbReference>